<gene>
    <name evidence="2" type="ORF">BJ992_005638</name>
</gene>
<reference evidence="2 3" key="1">
    <citation type="submission" date="2020-08" db="EMBL/GenBank/DDBJ databases">
        <title>Sequencing the genomes of 1000 actinobacteria strains.</title>
        <authorList>
            <person name="Klenk H.-P."/>
        </authorList>
    </citation>
    <scope>NUCLEOTIDE SEQUENCE [LARGE SCALE GENOMIC DNA]</scope>
    <source>
        <strain evidence="2 3">DSM 44936</strain>
    </source>
</reference>
<keyword evidence="3" id="KW-1185">Reference proteome</keyword>
<evidence type="ECO:0000256" key="1">
    <source>
        <dbReference type="SAM" id="MobiDB-lite"/>
    </source>
</evidence>
<dbReference type="Proteomes" id="UP000555564">
    <property type="component" value="Unassembled WGS sequence"/>
</dbReference>
<evidence type="ECO:0000313" key="2">
    <source>
        <dbReference type="EMBL" id="MBB6476207.1"/>
    </source>
</evidence>
<proteinExistence type="predicted"/>
<comment type="caution">
    <text evidence="2">The sequence shown here is derived from an EMBL/GenBank/DDBJ whole genome shotgun (WGS) entry which is preliminary data.</text>
</comment>
<evidence type="ECO:0000313" key="3">
    <source>
        <dbReference type="Proteomes" id="UP000555564"/>
    </source>
</evidence>
<dbReference type="AlphaFoldDB" id="A0A7X0M990"/>
<feature type="region of interest" description="Disordered" evidence="1">
    <location>
        <begin position="100"/>
        <end position="216"/>
    </location>
</feature>
<dbReference type="EMBL" id="JACHIU010000001">
    <property type="protein sequence ID" value="MBB6476207.1"/>
    <property type="molecule type" value="Genomic_DNA"/>
</dbReference>
<organism evidence="2 3">
    <name type="scientific">Sphaerisporangium rubeum</name>
    <dbReference type="NCBI Taxonomy" id="321317"/>
    <lineage>
        <taxon>Bacteria</taxon>
        <taxon>Bacillati</taxon>
        <taxon>Actinomycetota</taxon>
        <taxon>Actinomycetes</taxon>
        <taxon>Streptosporangiales</taxon>
        <taxon>Streptosporangiaceae</taxon>
        <taxon>Sphaerisporangium</taxon>
    </lineage>
</organism>
<feature type="compositionally biased region" description="Low complexity" evidence="1">
    <location>
        <begin position="149"/>
        <end position="194"/>
    </location>
</feature>
<dbReference type="RefSeq" id="WP_184986084.1">
    <property type="nucleotide sequence ID" value="NZ_BAAALO010000041.1"/>
</dbReference>
<accession>A0A7X0M990</accession>
<protein>
    <submittedName>
        <fullName evidence="2">Vacuolar-type H+-ATPase subunit F/Vma7</fullName>
    </submittedName>
</protein>
<name>A0A7X0M990_9ACTN</name>
<sequence>MLVLIAIAALAVLYCVVMVSQGRGGELAEFVPDVPSLDLPEPGQLAAVDVMALRLPVSLVGYHTPSVDEALHRAATALGERDTRIAVLEQRLAELMADRVQARKESQPRPEWAPVPVPEDARPSGTVPEKVSGGLFTSGDIAADRSGGDDATAGPSSGGDADSSSGGDTAAGPSSGVAAAESSSDAAAPEAGMPAEERVVNGADVPAGERSASREV</sequence>